<dbReference type="Proteomes" id="UP000799429">
    <property type="component" value="Unassembled WGS sequence"/>
</dbReference>
<reference evidence="2" key="1">
    <citation type="journal article" date="2020" name="Stud. Mycol.">
        <title>101 Dothideomycetes genomes: a test case for predicting lifestyles and emergence of pathogens.</title>
        <authorList>
            <person name="Haridas S."/>
            <person name="Albert R."/>
            <person name="Binder M."/>
            <person name="Bloem J."/>
            <person name="Labutti K."/>
            <person name="Salamov A."/>
            <person name="Andreopoulos B."/>
            <person name="Baker S."/>
            <person name="Barry K."/>
            <person name="Bills G."/>
            <person name="Bluhm B."/>
            <person name="Cannon C."/>
            <person name="Castanera R."/>
            <person name="Culley D."/>
            <person name="Daum C."/>
            <person name="Ezra D."/>
            <person name="Gonzalez J."/>
            <person name="Henrissat B."/>
            <person name="Kuo A."/>
            <person name="Liang C."/>
            <person name="Lipzen A."/>
            <person name="Lutzoni F."/>
            <person name="Magnuson J."/>
            <person name="Mondo S."/>
            <person name="Nolan M."/>
            <person name="Ohm R."/>
            <person name="Pangilinan J."/>
            <person name="Park H.-J."/>
            <person name="Ramirez L."/>
            <person name="Alfaro M."/>
            <person name="Sun H."/>
            <person name="Tritt A."/>
            <person name="Yoshinaga Y."/>
            <person name="Zwiers L.-H."/>
            <person name="Turgeon B."/>
            <person name="Goodwin S."/>
            <person name="Spatafora J."/>
            <person name="Crous P."/>
            <person name="Grigoriev I."/>
        </authorList>
    </citation>
    <scope>NUCLEOTIDE SEQUENCE</scope>
    <source>
        <strain evidence="2">CBS 101060</strain>
    </source>
</reference>
<dbReference type="OrthoDB" id="3141857at2759"/>
<dbReference type="PANTHER" id="PTHR40466">
    <property type="entry name" value="EXPRESSED PROTEIN"/>
    <property type="match status" value="1"/>
</dbReference>
<dbReference type="InterPro" id="IPR039965">
    <property type="entry name" value="C3H7.08c"/>
</dbReference>
<proteinExistence type="predicted"/>
<evidence type="ECO:0000313" key="2">
    <source>
        <dbReference type="EMBL" id="KAF2839030.1"/>
    </source>
</evidence>
<evidence type="ECO:0000256" key="1">
    <source>
        <dbReference type="SAM" id="MobiDB-lite"/>
    </source>
</evidence>
<dbReference type="AlphaFoldDB" id="A0A9P4SC18"/>
<feature type="region of interest" description="Disordered" evidence="1">
    <location>
        <begin position="16"/>
        <end position="38"/>
    </location>
</feature>
<organism evidence="2 3">
    <name type="scientific">Patellaria atrata CBS 101060</name>
    <dbReference type="NCBI Taxonomy" id="1346257"/>
    <lineage>
        <taxon>Eukaryota</taxon>
        <taxon>Fungi</taxon>
        <taxon>Dikarya</taxon>
        <taxon>Ascomycota</taxon>
        <taxon>Pezizomycotina</taxon>
        <taxon>Dothideomycetes</taxon>
        <taxon>Dothideomycetes incertae sedis</taxon>
        <taxon>Patellariales</taxon>
        <taxon>Patellariaceae</taxon>
        <taxon>Patellaria</taxon>
    </lineage>
</organism>
<feature type="compositionally biased region" description="Basic and acidic residues" evidence="1">
    <location>
        <begin position="27"/>
        <end position="38"/>
    </location>
</feature>
<name>A0A9P4SC18_9PEZI</name>
<feature type="region of interest" description="Disordered" evidence="1">
    <location>
        <begin position="68"/>
        <end position="110"/>
    </location>
</feature>
<dbReference type="EMBL" id="MU006095">
    <property type="protein sequence ID" value="KAF2839030.1"/>
    <property type="molecule type" value="Genomic_DNA"/>
</dbReference>
<dbReference type="PANTHER" id="PTHR40466:SF1">
    <property type="entry name" value="FUNGAL PROTEIN"/>
    <property type="match status" value="1"/>
</dbReference>
<protein>
    <submittedName>
        <fullName evidence="2">Uncharacterized protein</fullName>
    </submittedName>
</protein>
<sequence>MSSIIGRSAFRATRALRDSGVNAGASSEKEAGKSALKEGAKKDPELYVLGGIMSLIFGFAGYHFARSPTSSSSESPVAKIGHSEPWKEGGATEGKYSYHPGGDPSKGRREAPSALNVVVIPNVNLPKRLHEEFNKFDIDEKDW</sequence>
<comment type="caution">
    <text evidence="2">The sequence shown here is derived from an EMBL/GenBank/DDBJ whole genome shotgun (WGS) entry which is preliminary data.</text>
</comment>
<gene>
    <name evidence="2" type="ORF">M501DRAFT_1003574</name>
</gene>
<accession>A0A9P4SC18</accession>
<evidence type="ECO:0000313" key="3">
    <source>
        <dbReference type="Proteomes" id="UP000799429"/>
    </source>
</evidence>
<keyword evidence="3" id="KW-1185">Reference proteome</keyword>